<reference evidence="2" key="1">
    <citation type="journal article" date="2020" name="bioRxiv">
        <title>Hybrid origin of Populus tomentosa Carr. identified through genome sequencing and phylogenomic analysis.</title>
        <authorList>
            <person name="An X."/>
            <person name="Gao K."/>
            <person name="Chen Z."/>
            <person name="Li J."/>
            <person name="Yang X."/>
            <person name="Yang X."/>
            <person name="Zhou J."/>
            <person name="Guo T."/>
            <person name="Zhao T."/>
            <person name="Huang S."/>
            <person name="Miao D."/>
            <person name="Khan W.U."/>
            <person name="Rao P."/>
            <person name="Ye M."/>
            <person name="Lei B."/>
            <person name="Liao W."/>
            <person name="Wang J."/>
            <person name="Ji L."/>
            <person name="Li Y."/>
            <person name="Guo B."/>
            <person name="Mustafa N.S."/>
            <person name="Li S."/>
            <person name="Yun Q."/>
            <person name="Keller S.R."/>
            <person name="Mao J."/>
            <person name="Zhang R."/>
            <person name="Strauss S.H."/>
        </authorList>
    </citation>
    <scope>NUCLEOTIDE SEQUENCE</scope>
    <source>
        <strain evidence="2">GM15</strain>
        <tissue evidence="2">Leaf</tissue>
    </source>
</reference>
<organism evidence="2 3">
    <name type="scientific">Populus tomentosa</name>
    <name type="common">Chinese white poplar</name>
    <dbReference type="NCBI Taxonomy" id="118781"/>
    <lineage>
        <taxon>Eukaryota</taxon>
        <taxon>Viridiplantae</taxon>
        <taxon>Streptophyta</taxon>
        <taxon>Embryophyta</taxon>
        <taxon>Tracheophyta</taxon>
        <taxon>Spermatophyta</taxon>
        <taxon>Magnoliopsida</taxon>
        <taxon>eudicotyledons</taxon>
        <taxon>Gunneridae</taxon>
        <taxon>Pentapetalae</taxon>
        <taxon>rosids</taxon>
        <taxon>fabids</taxon>
        <taxon>Malpighiales</taxon>
        <taxon>Salicaceae</taxon>
        <taxon>Saliceae</taxon>
        <taxon>Populus</taxon>
    </lineage>
</organism>
<dbReference type="PANTHER" id="PTHR35297:SF2">
    <property type="entry name" value="PROTEIN, PUTATIVE-RELATED"/>
    <property type="match status" value="1"/>
</dbReference>
<evidence type="ECO:0000313" key="3">
    <source>
        <dbReference type="Proteomes" id="UP000886885"/>
    </source>
</evidence>
<dbReference type="EMBL" id="JAAWWB010000005">
    <property type="protein sequence ID" value="KAG6782521.1"/>
    <property type="molecule type" value="Genomic_DNA"/>
</dbReference>
<keyword evidence="3" id="KW-1185">Reference proteome</keyword>
<evidence type="ECO:0000256" key="1">
    <source>
        <dbReference type="SAM" id="MobiDB-lite"/>
    </source>
</evidence>
<gene>
    <name evidence="2" type="ORF">POTOM_011929</name>
</gene>
<comment type="caution">
    <text evidence="2">The sequence shown here is derived from an EMBL/GenBank/DDBJ whole genome shotgun (WGS) entry which is preliminary data.</text>
</comment>
<dbReference type="Proteomes" id="UP000886885">
    <property type="component" value="Chromosome 3A"/>
</dbReference>
<sequence>MQRQSLGSPVTKLHTNGGADTLSSSDNKLLFKDLPSSSLTPDADDLDHKSIKPRRFSSSSLSSILSSPAPAPEKLIHLIPFLTLFCFLVLFLVSHNPSQSDLAQFNGFKRVSSHIEEAIESVGDVSGLSAVRRGDVLAIRSFRNLQEIAADKRAPLKAPGPLCLSAWHARKSALKGCVVGVQLEKRTVVAVNTSLGILGEPAGKRWVELDVDIERVKTALSYPRLWVDVGDERHRFSLLLGPQGDEIWVPVKGISMIR</sequence>
<dbReference type="AlphaFoldDB" id="A0A8X8A672"/>
<evidence type="ECO:0000313" key="2">
    <source>
        <dbReference type="EMBL" id="KAG6782521.1"/>
    </source>
</evidence>
<feature type="region of interest" description="Disordered" evidence="1">
    <location>
        <begin position="1"/>
        <end position="26"/>
    </location>
</feature>
<proteinExistence type="predicted"/>
<protein>
    <submittedName>
        <fullName evidence="2">Uncharacterized protein</fullName>
    </submittedName>
</protein>
<dbReference type="OrthoDB" id="783427at2759"/>
<dbReference type="PANTHER" id="PTHR35297">
    <property type="entry name" value="PROTEIN, PUTATIVE-RELATED"/>
    <property type="match status" value="1"/>
</dbReference>
<accession>A0A8X8A672</accession>
<name>A0A8X8A672_POPTO</name>